<dbReference type="PANTHER" id="PTHR31302">
    <property type="entry name" value="TRANSMEMBRANE PROTEIN WITH METALLOPHOSPHOESTERASE DOMAIN-RELATED"/>
    <property type="match status" value="1"/>
</dbReference>
<dbReference type="SUPFAM" id="SSF56300">
    <property type="entry name" value="Metallo-dependent phosphatases"/>
    <property type="match status" value="1"/>
</dbReference>
<sequence length="281" mass="29817">MAVSRRTVLKAFVASSAGAITGAGSYGFVYERHDLRVTVADVPVAGLPSALVGLRIGLITDLHRSRWVSAEDVGRAVTALMTEHPDLIVLGGDYVTWGDRQYVAPAAEALSPLSAPYGVFGILGNHDDDHDMPAALAKNGVQMLKDAHTLLTIRGMPVDLVGLRFWTKRARDIATICRGATGTVILLAHDPRRLTEAAALKIPLVLSGHTHGGQVVFPIAGAVAAEKFSPRVPLMAGLGRRQETTIFVSRGVGTIYVPVRINCPPEVAVLTLQREGSVPAV</sequence>
<dbReference type="EMBL" id="GU260704">
    <property type="protein sequence ID" value="ADC35902.1"/>
    <property type="molecule type" value="Genomic_DNA"/>
</dbReference>
<dbReference type="Gene3D" id="3.60.21.10">
    <property type="match status" value="1"/>
</dbReference>
<dbReference type="InterPro" id="IPR004843">
    <property type="entry name" value="Calcineurin-like_PHP"/>
</dbReference>
<protein>
    <recommendedName>
        <fullName evidence="3">Calcineurin-like phosphoesterase domain-containing protein</fullName>
    </recommendedName>
</protein>
<dbReference type="InterPro" id="IPR051158">
    <property type="entry name" value="Metallophosphoesterase_sf"/>
</dbReference>
<keyword evidence="2" id="KW-0378">Hydrolase</keyword>
<dbReference type="GO" id="GO:0046872">
    <property type="term" value="F:metal ion binding"/>
    <property type="evidence" value="ECO:0007669"/>
    <property type="project" value="UniProtKB-KW"/>
</dbReference>
<keyword evidence="1" id="KW-0479">Metal-binding</keyword>
<dbReference type="Pfam" id="PF00149">
    <property type="entry name" value="Metallophos"/>
    <property type="match status" value="1"/>
</dbReference>
<evidence type="ECO:0000256" key="2">
    <source>
        <dbReference type="ARBA" id="ARBA00022801"/>
    </source>
</evidence>
<evidence type="ECO:0000259" key="3">
    <source>
        <dbReference type="Pfam" id="PF00149"/>
    </source>
</evidence>
<dbReference type="GO" id="GO:0009245">
    <property type="term" value="P:lipid A biosynthetic process"/>
    <property type="evidence" value="ECO:0007669"/>
    <property type="project" value="TreeGrafter"/>
</dbReference>
<reference evidence="4" key="1">
    <citation type="submission" date="2009-12" db="EMBL/GenBank/DDBJ databases">
        <authorList>
            <person name="Kielak A."/>
            <person name="van Veen J.A."/>
            <person name="Kowalchuk G.A."/>
        </authorList>
    </citation>
    <scope>NUCLEOTIDE SEQUENCE</scope>
</reference>
<evidence type="ECO:0000256" key="1">
    <source>
        <dbReference type="ARBA" id="ARBA00022723"/>
    </source>
</evidence>
<name>E3T6F8_9BACT</name>
<proteinExistence type="predicted"/>
<organism evidence="4">
    <name type="scientific">uncultured bacterium 59</name>
    <dbReference type="NCBI Taxonomy" id="698390"/>
    <lineage>
        <taxon>Bacteria</taxon>
        <taxon>environmental samples</taxon>
    </lineage>
</organism>
<dbReference type="AlphaFoldDB" id="E3T6F8"/>
<dbReference type="PANTHER" id="PTHR31302:SF31">
    <property type="entry name" value="PHOSPHODIESTERASE YAEI"/>
    <property type="match status" value="1"/>
</dbReference>
<feature type="domain" description="Calcineurin-like phosphoesterase" evidence="3">
    <location>
        <begin position="54"/>
        <end position="212"/>
    </location>
</feature>
<evidence type="ECO:0000313" key="4">
    <source>
        <dbReference type="EMBL" id="ADC35902.1"/>
    </source>
</evidence>
<dbReference type="GO" id="GO:0008758">
    <property type="term" value="F:UDP-2,3-diacylglucosamine hydrolase activity"/>
    <property type="evidence" value="ECO:0007669"/>
    <property type="project" value="TreeGrafter"/>
</dbReference>
<dbReference type="GO" id="GO:0016020">
    <property type="term" value="C:membrane"/>
    <property type="evidence" value="ECO:0007669"/>
    <property type="project" value="GOC"/>
</dbReference>
<accession>E3T6F8</accession>
<dbReference type="CDD" id="cd07385">
    <property type="entry name" value="MPP_YkuE_C"/>
    <property type="match status" value="1"/>
</dbReference>
<reference evidence="4" key="2">
    <citation type="journal article" date="2010" name="Appl. Environ. Microbiol.">
        <title>Comparative analysis of acidobacterial genomic fragments from terrestrial and aquatic metagenomic libraries, with emphasis on acidobacteria subdivision 6.</title>
        <authorList>
            <person name="Kielak A.M."/>
            <person name="van Veen J.A."/>
            <person name="Kowalchuk G.A."/>
        </authorList>
    </citation>
    <scope>NUCLEOTIDE SEQUENCE</scope>
</reference>
<dbReference type="InterPro" id="IPR029052">
    <property type="entry name" value="Metallo-depent_PP-like"/>
</dbReference>